<dbReference type="PANTHER" id="PTHR12469:SF2">
    <property type="entry name" value="SUCCINATE DEHYDROGENASE ASSEMBLY FACTOR 2, MITOCHONDRIAL"/>
    <property type="match status" value="1"/>
</dbReference>
<dbReference type="Proteomes" id="UP000593567">
    <property type="component" value="Unassembled WGS sequence"/>
</dbReference>
<dbReference type="GO" id="GO:0034553">
    <property type="term" value="P:mitochondrial respiratory chain complex II assembly"/>
    <property type="evidence" value="ECO:0007669"/>
    <property type="project" value="TreeGrafter"/>
</dbReference>
<dbReference type="GO" id="GO:0006121">
    <property type="term" value="P:mitochondrial electron transport, succinate to ubiquinone"/>
    <property type="evidence" value="ECO:0007669"/>
    <property type="project" value="TreeGrafter"/>
</dbReference>
<dbReference type="GO" id="GO:0006099">
    <property type="term" value="P:tricarboxylic acid cycle"/>
    <property type="evidence" value="ECO:0007669"/>
    <property type="project" value="TreeGrafter"/>
</dbReference>
<protein>
    <submittedName>
        <fullName evidence="1">Uncharacterized protein</fullName>
    </submittedName>
</protein>
<dbReference type="AlphaFoldDB" id="A0A7J7J145"/>
<dbReference type="SUPFAM" id="SSF109910">
    <property type="entry name" value="YgfY-like"/>
    <property type="match status" value="1"/>
</dbReference>
<dbReference type="EMBL" id="VXIV02003221">
    <property type="protein sequence ID" value="KAF6019557.1"/>
    <property type="molecule type" value="Genomic_DNA"/>
</dbReference>
<organism evidence="1 2">
    <name type="scientific">Bugula neritina</name>
    <name type="common">Brown bryozoan</name>
    <name type="synonym">Sertularia neritina</name>
    <dbReference type="NCBI Taxonomy" id="10212"/>
    <lineage>
        <taxon>Eukaryota</taxon>
        <taxon>Metazoa</taxon>
        <taxon>Spiralia</taxon>
        <taxon>Lophotrochozoa</taxon>
        <taxon>Bryozoa</taxon>
        <taxon>Gymnolaemata</taxon>
        <taxon>Cheilostomatida</taxon>
        <taxon>Flustrina</taxon>
        <taxon>Buguloidea</taxon>
        <taxon>Bugulidae</taxon>
        <taxon>Bugula</taxon>
    </lineage>
</organism>
<name>A0A7J7J145_BUGNE</name>
<dbReference type="InterPro" id="IPR036714">
    <property type="entry name" value="SDH_sf"/>
</dbReference>
<proteinExistence type="predicted"/>
<dbReference type="OrthoDB" id="284292at2759"/>
<reference evidence="1" key="1">
    <citation type="submission" date="2020-06" db="EMBL/GenBank/DDBJ databases">
        <title>Draft genome of Bugula neritina, a colonial animal packing powerful symbionts and potential medicines.</title>
        <authorList>
            <person name="Rayko M."/>
        </authorList>
    </citation>
    <scope>NUCLEOTIDE SEQUENCE [LARGE SCALE GENOMIC DNA]</scope>
    <source>
        <strain evidence="1">Kwan_BN1</strain>
    </source>
</reference>
<comment type="caution">
    <text evidence="1">The sequence shown here is derived from an EMBL/GenBank/DDBJ whole genome shotgun (WGS) entry which is preliminary data.</text>
</comment>
<accession>A0A7J7J145</accession>
<evidence type="ECO:0000313" key="1">
    <source>
        <dbReference type="EMBL" id="KAF6019557.1"/>
    </source>
</evidence>
<gene>
    <name evidence="1" type="ORF">EB796_022130</name>
</gene>
<keyword evidence="2" id="KW-1185">Reference proteome</keyword>
<sequence length="128" mass="14803">MDHSHNLFTYILVFCWQSSGAKLCRRNLSVTNSICGDTTYVEIPVYSAKPEESVQQKRARLLYQSRKRGIKETDLVLSNDVVVYYVIVEGVEETPEQFDGPVMRKLIEHTQNKERESRLVQPDLPVRS</sequence>
<dbReference type="GO" id="GO:0005739">
    <property type="term" value="C:mitochondrion"/>
    <property type="evidence" value="ECO:0007669"/>
    <property type="project" value="TreeGrafter"/>
</dbReference>
<evidence type="ECO:0000313" key="2">
    <source>
        <dbReference type="Proteomes" id="UP000593567"/>
    </source>
</evidence>
<dbReference type="PANTHER" id="PTHR12469">
    <property type="entry name" value="PROTEIN EMI5 HOMOLOG, MITOCHONDRIAL"/>
    <property type="match status" value="1"/>
</dbReference>
<dbReference type="Gene3D" id="1.10.150.250">
    <property type="entry name" value="Flavinator of succinate dehydrogenase"/>
    <property type="match status" value="1"/>
</dbReference>